<comment type="caution">
    <text evidence="1">The sequence shown here is derived from an EMBL/GenBank/DDBJ whole genome shotgun (WGS) entry which is preliminary data.</text>
</comment>
<dbReference type="Proteomes" id="UP001230649">
    <property type="component" value="Unassembled WGS sequence"/>
</dbReference>
<protein>
    <submittedName>
        <fullName evidence="1">Uncharacterized protein</fullName>
    </submittedName>
</protein>
<evidence type="ECO:0000313" key="2">
    <source>
        <dbReference type="Proteomes" id="UP001230649"/>
    </source>
</evidence>
<keyword evidence="2" id="KW-1185">Reference proteome</keyword>
<accession>A0ACC2W3R1</accession>
<sequence>MPALLPTRQLGKQGPQVTAIGFGTMGLSAFYGKVDSDEERFKVLDRAYELGETHWDSADIYGDSEELLGKWFARTGKRDEIFLTTKFANKVLGGEIARREIDSSPEYCREACEKSLKKLGTDYIDLYYCHRVDKKTPIEKTIEAMAELQKEGKIKYIGLSEVSADTLRRACKVHHVDAVQLEYSPFSLEVEQFGLLDACRELGVALVAYSPLGRGMLTGKYTKPTDFEEGDFRRINPRFSEENFPKNLRAAEAIAHIAERKNCTPGQLSLAWLLAQDPLVIPIPGTKKIKYLEENVKALEVHLTDEESLEIRKALENASAQGSRYPEAMLSALFADTVPL</sequence>
<name>A0ACC2W3R1_9TREE</name>
<gene>
    <name evidence="1" type="ORF">QFC20_004086</name>
</gene>
<reference evidence="1" key="1">
    <citation type="submission" date="2023-04" db="EMBL/GenBank/DDBJ databases">
        <title>Draft Genome sequencing of Naganishia species isolated from polar environments using Oxford Nanopore Technology.</title>
        <authorList>
            <person name="Leo P."/>
            <person name="Venkateswaran K."/>
        </authorList>
    </citation>
    <scope>NUCLEOTIDE SEQUENCE</scope>
    <source>
        <strain evidence="1">MNA-CCFEE 5262</strain>
    </source>
</reference>
<dbReference type="EMBL" id="JASBWS010000044">
    <property type="protein sequence ID" value="KAJ9106026.1"/>
    <property type="molecule type" value="Genomic_DNA"/>
</dbReference>
<proteinExistence type="predicted"/>
<evidence type="ECO:0000313" key="1">
    <source>
        <dbReference type="EMBL" id="KAJ9106026.1"/>
    </source>
</evidence>
<organism evidence="1 2">
    <name type="scientific">Naganishia adeliensis</name>
    <dbReference type="NCBI Taxonomy" id="92952"/>
    <lineage>
        <taxon>Eukaryota</taxon>
        <taxon>Fungi</taxon>
        <taxon>Dikarya</taxon>
        <taxon>Basidiomycota</taxon>
        <taxon>Agaricomycotina</taxon>
        <taxon>Tremellomycetes</taxon>
        <taxon>Filobasidiales</taxon>
        <taxon>Filobasidiaceae</taxon>
        <taxon>Naganishia</taxon>
    </lineage>
</organism>